<comment type="caution">
    <text evidence="1">The sequence shown here is derived from an EMBL/GenBank/DDBJ whole genome shotgun (WGS) entry which is preliminary data.</text>
</comment>
<accession>A0A3S1JCC7</accession>
<evidence type="ECO:0000313" key="2">
    <source>
        <dbReference type="Proteomes" id="UP000281028"/>
    </source>
</evidence>
<dbReference type="OrthoDB" id="5166556at2"/>
<keyword evidence="2" id="KW-1185">Reference proteome</keyword>
<proteinExistence type="predicted"/>
<sequence length="302" mass="33552">MKQFFLYVLLLVLPAHLLAAATPLAVVPFELKGDRIYIICKVNKTDSLRFMFDTGNSNTAIKEQVGNDVLKLVFDGKAENESVNGVSTIQTSSGNTLSIGPLSVPGVMLISLPFTEELDGVLGLDIMKKYAIEIDYSHRKMSFYNPDTYVYPGKGAKIPVKFSHNVPIIQADIFIDGARYSGYYELDSGSDRICDLHTPFAQQFIHRLPSFAKAATIGANGTRSDLLVVNFPQLRIGGYQFYNIPGSLATTTEGLYASPDFEGVFGNAFLKRFNITYVLGKNHLYLTPNNYVYTPFYDFLVK</sequence>
<dbReference type="Gene3D" id="2.40.70.10">
    <property type="entry name" value="Acid Proteases"/>
    <property type="match status" value="2"/>
</dbReference>
<dbReference type="InterPro" id="IPR021109">
    <property type="entry name" value="Peptidase_aspartic_dom_sf"/>
</dbReference>
<dbReference type="AlphaFoldDB" id="A0A3S1JCC7"/>
<organism evidence="1 2">
    <name type="scientific">Chitinophaga solisilvae</name>
    <dbReference type="NCBI Taxonomy" id="1233460"/>
    <lineage>
        <taxon>Bacteria</taxon>
        <taxon>Pseudomonadati</taxon>
        <taxon>Bacteroidota</taxon>
        <taxon>Chitinophagia</taxon>
        <taxon>Chitinophagales</taxon>
        <taxon>Chitinophagaceae</taxon>
        <taxon>Chitinophaga</taxon>
    </lineage>
</organism>
<dbReference type="CDD" id="cd05483">
    <property type="entry name" value="retropepsin_like_bacteria"/>
    <property type="match status" value="1"/>
</dbReference>
<name>A0A3S1JCC7_9BACT</name>
<dbReference type="Proteomes" id="UP000281028">
    <property type="component" value="Unassembled WGS sequence"/>
</dbReference>
<reference evidence="1" key="1">
    <citation type="submission" date="2020-05" db="EMBL/GenBank/DDBJ databases">
        <title>Chitinophaga laudate sp. nov., isolated from a tropical peat swamp.</title>
        <authorList>
            <person name="Goh C.B.S."/>
            <person name="Lee M.S."/>
            <person name="Parimannan S."/>
            <person name="Pasbakhsh P."/>
            <person name="Yule C.M."/>
            <person name="Rajandas H."/>
            <person name="Loke S."/>
            <person name="Croft L."/>
            <person name="Tan J.B.L."/>
        </authorList>
    </citation>
    <scope>NUCLEOTIDE SEQUENCE</scope>
    <source>
        <strain evidence="1">Mgbs1</strain>
    </source>
</reference>
<gene>
    <name evidence="1" type="ORF">ECE50_009085</name>
</gene>
<dbReference type="EMBL" id="RIAR02000001">
    <property type="protein sequence ID" value="NSL86982.1"/>
    <property type="molecule type" value="Genomic_DNA"/>
</dbReference>
<evidence type="ECO:0000313" key="1">
    <source>
        <dbReference type="EMBL" id="NSL86982.1"/>
    </source>
</evidence>
<dbReference type="Pfam" id="PF13650">
    <property type="entry name" value="Asp_protease_2"/>
    <property type="match status" value="1"/>
</dbReference>
<protein>
    <submittedName>
        <fullName evidence="1">Uncharacterized protein</fullName>
    </submittedName>
</protein>
<dbReference type="SUPFAM" id="SSF50630">
    <property type="entry name" value="Acid proteases"/>
    <property type="match status" value="1"/>
</dbReference>
<dbReference type="InterPro" id="IPR034122">
    <property type="entry name" value="Retropepsin-like_bacterial"/>
</dbReference>